<dbReference type="PANTHER" id="PTHR37418:SF2">
    <property type="entry name" value="3-KETO-5-AMINOHEXANOATE CLEAVAGE ENZYME"/>
    <property type="match status" value="1"/>
</dbReference>
<keyword evidence="4" id="KW-0862">Zinc</keyword>
<evidence type="ECO:0000256" key="1">
    <source>
        <dbReference type="ARBA" id="ARBA00001947"/>
    </source>
</evidence>
<dbReference type="GO" id="GO:0046872">
    <property type="term" value="F:metal ion binding"/>
    <property type="evidence" value="ECO:0007669"/>
    <property type="project" value="UniProtKB-KW"/>
</dbReference>
<dbReference type="AlphaFoldDB" id="A0A5R8ZX00"/>
<dbReference type="Pfam" id="PF05853">
    <property type="entry name" value="BKACE"/>
    <property type="match status" value="1"/>
</dbReference>
<sequence length="278" mass="30157">MEGFILNLAPTGMLPTRAMSPHVPLSVEEIVADACRCVALGANMLHLHARDEQGRPTYHREIYAHIIGGIREVHPDVVICVSLSGRDFGEFEQRADPLGLTGDLRPDMASLTLSSLNFSRSASVNSPEMIQRLAERMAEAGIRPELEVFDAGMLNYAHYLLERGLIQPPLYFNFILGNVAGAQARPGALALLLSELPPGALWSGGGVGACQLAMNTQGLLYGNGARTGLEDYLWLDPQRRVLASNEQMVSRLVDLASHFDLRPASAAAVRQALGLRHV</sequence>
<proteinExistence type="predicted"/>
<dbReference type="EMBL" id="VASG01000007">
    <property type="protein sequence ID" value="TLP70958.1"/>
    <property type="molecule type" value="Genomic_DNA"/>
</dbReference>
<protein>
    <submittedName>
        <fullName evidence="5">3-keto-5-aminohexanoate cleavage protein</fullName>
    </submittedName>
</protein>
<evidence type="ECO:0000256" key="2">
    <source>
        <dbReference type="ARBA" id="ARBA00022679"/>
    </source>
</evidence>
<evidence type="ECO:0000256" key="4">
    <source>
        <dbReference type="ARBA" id="ARBA00022833"/>
    </source>
</evidence>
<keyword evidence="2" id="KW-0808">Transferase</keyword>
<dbReference type="PANTHER" id="PTHR37418">
    <property type="entry name" value="3-KETO-5-AMINOHEXANOATE CLEAVAGE ENZYME-RELATED"/>
    <property type="match status" value="1"/>
</dbReference>
<name>A0A5R8ZX00_PSENT</name>
<comment type="cofactor">
    <cofactor evidence="1">
        <name>Zn(2+)</name>
        <dbReference type="ChEBI" id="CHEBI:29105"/>
    </cofactor>
</comment>
<evidence type="ECO:0000256" key="3">
    <source>
        <dbReference type="ARBA" id="ARBA00022723"/>
    </source>
</evidence>
<evidence type="ECO:0000313" key="6">
    <source>
        <dbReference type="Proteomes" id="UP000307510"/>
    </source>
</evidence>
<comment type="caution">
    <text evidence="5">The sequence shown here is derived from an EMBL/GenBank/DDBJ whole genome shotgun (WGS) entry which is preliminary data.</text>
</comment>
<dbReference type="Gene3D" id="3.20.20.70">
    <property type="entry name" value="Aldolase class I"/>
    <property type="match status" value="1"/>
</dbReference>
<reference evidence="5 6" key="1">
    <citation type="submission" date="2019-05" db="EMBL/GenBank/DDBJ databases">
        <authorList>
            <person name="Moore K."/>
            <person name="O'Neill P."/>
            <person name="Farbos A."/>
            <person name="Studholme D.J."/>
        </authorList>
    </citation>
    <scope>NUCLEOTIDE SEQUENCE [LARGE SCALE GENOMIC DNA]</scope>
    <source>
        <strain evidence="5 6">DSM 9128</strain>
    </source>
</reference>
<dbReference type="GO" id="GO:0043720">
    <property type="term" value="F:3-keto-5-aminohexanoate cleavage activity"/>
    <property type="evidence" value="ECO:0007669"/>
    <property type="project" value="InterPro"/>
</dbReference>
<dbReference type="Proteomes" id="UP000307510">
    <property type="component" value="Unassembled WGS sequence"/>
</dbReference>
<gene>
    <name evidence="5" type="ORF">FEA48_24315</name>
</gene>
<dbReference type="InterPro" id="IPR008567">
    <property type="entry name" value="BKACE"/>
</dbReference>
<organism evidence="5 6">
    <name type="scientific">Pseudomonas nitroreducens</name>
    <dbReference type="NCBI Taxonomy" id="46680"/>
    <lineage>
        <taxon>Bacteria</taxon>
        <taxon>Pseudomonadati</taxon>
        <taxon>Pseudomonadota</taxon>
        <taxon>Gammaproteobacteria</taxon>
        <taxon>Pseudomonadales</taxon>
        <taxon>Pseudomonadaceae</taxon>
        <taxon>Pseudomonas</taxon>
    </lineage>
</organism>
<dbReference type="InterPro" id="IPR013785">
    <property type="entry name" value="Aldolase_TIM"/>
</dbReference>
<reference evidence="6" key="2">
    <citation type="submission" date="2019-06" db="EMBL/GenBank/DDBJ databases">
        <title>AzeR, a transcriptional regulator that responds to azelaic acid in Pseudomonas nitroreducens.</title>
        <authorList>
            <person name="Bez C."/>
            <person name="Javvadi S.G."/>
            <person name="Bertani I."/>
            <person name="Devescovi G."/>
            <person name="Studholme D.J."/>
            <person name="Geller A."/>
            <person name="Levy A."/>
            <person name="Venturi V."/>
        </authorList>
    </citation>
    <scope>NUCLEOTIDE SEQUENCE [LARGE SCALE GENOMIC DNA]</scope>
    <source>
        <strain evidence="6">DSM 9128</strain>
    </source>
</reference>
<accession>A0A5R8ZX00</accession>
<evidence type="ECO:0000313" key="5">
    <source>
        <dbReference type="EMBL" id="TLP70958.1"/>
    </source>
</evidence>
<keyword evidence="3" id="KW-0479">Metal-binding</keyword>
<dbReference type="RefSeq" id="WP_138216093.1">
    <property type="nucleotide sequence ID" value="NZ_VASG01000007.1"/>
</dbReference>